<dbReference type="Proteomes" id="UP001162992">
    <property type="component" value="Chromosome 23"/>
</dbReference>
<keyword evidence="2" id="KW-1185">Reference proteome</keyword>
<accession>A0ACC2A9U2</accession>
<proteinExistence type="predicted"/>
<gene>
    <name evidence="1" type="ORF">O6H91_23G039300</name>
</gene>
<protein>
    <submittedName>
        <fullName evidence="1">Uncharacterized protein</fullName>
    </submittedName>
</protein>
<dbReference type="EMBL" id="CM055114">
    <property type="protein sequence ID" value="KAJ7514330.1"/>
    <property type="molecule type" value="Genomic_DNA"/>
</dbReference>
<comment type="caution">
    <text evidence="1">The sequence shown here is derived from an EMBL/GenBank/DDBJ whole genome shotgun (WGS) entry which is preliminary data.</text>
</comment>
<organism evidence="1 2">
    <name type="scientific">Diphasiastrum complanatum</name>
    <name type="common">Issler's clubmoss</name>
    <name type="synonym">Lycopodium complanatum</name>
    <dbReference type="NCBI Taxonomy" id="34168"/>
    <lineage>
        <taxon>Eukaryota</taxon>
        <taxon>Viridiplantae</taxon>
        <taxon>Streptophyta</taxon>
        <taxon>Embryophyta</taxon>
        <taxon>Tracheophyta</taxon>
        <taxon>Lycopodiopsida</taxon>
        <taxon>Lycopodiales</taxon>
        <taxon>Lycopodiaceae</taxon>
        <taxon>Lycopodioideae</taxon>
        <taxon>Diphasiastrum</taxon>
    </lineage>
</organism>
<sequence>MTGAIQETVCVTGAGGFIASWLVKFLLERGYRVIGTVRDPDEEKNAHLKRLEGANERLTLLKADLLDYESIVRAVKGVDGVFHTACPVTDNLDIVQGPAVQGTLNVLKACSESNVKRLVLTSSLGAIYMNPARPLDDVVIEKCWSDTDYLQQTKNGYCLAKTLAEHAAWDYAKKSGLDMVVINPAVVLGPLLQSTLNASTSHILKYLTGSAKTYANFCQAYVDVRDVAQAHILAYETPSASGRYVCADRVLHRGELVDLLAKLYPEYPIPRKCSDERNPRAQPFKISNEKIQNLGLKFLPFEQCLKDSVSSLQERGFINTL</sequence>
<reference evidence="2" key="1">
    <citation type="journal article" date="2024" name="Proc. Natl. Acad. Sci. U.S.A.">
        <title>Extraordinary preservation of gene collinearity over three hundred million years revealed in homosporous lycophytes.</title>
        <authorList>
            <person name="Li C."/>
            <person name="Wickell D."/>
            <person name="Kuo L.Y."/>
            <person name="Chen X."/>
            <person name="Nie B."/>
            <person name="Liao X."/>
            <person name="Peng D."/>
            <person name="Ji J."/>
            <person name="Jenkins J."/>
            <person name="Williams M."/>
            <person name="Shu S."/>
            <person name="Plott C."/>
            <person name="Barry K."/>
            <person name="Rajasekar S."/>
            <person name="Grimwood J."/>
            <person name="Han X."/>
            <person name="Sun S."/>
            <person name="Hou Z."/>
            <person name="He W."/>
            <person name="Dai G."/>
            <person name="Sun C."/>
            <person name="Schmutz J."/>
            <person name="Leebens-Mack J.H."/>
            <person name="Li F.W."/>
            <person name="Wang L."/>
        </authorList>
    </citation>
    <scope>NUCLEOTIDE SEQUENCE [LARGE SCALE GENOMIC DNA]</scope>
    <source>
        <strain evidence="2">cv. PW_Plant_1</strain>
    </source>
</reference>
<evidence type="ECO:0000313" key="1">
    <source>
        <dbReference type="EMBL" id="KAJ7514330.1"/>
    </source>
</evidence>
<name>A0ACC2A9U2_DIPCM</name>
<evidence type="ECO:0000313" key="2">
    <source>
        <dbReference type="Proteomes" id="UP001162992"/>
    </source>
</evidence>